<dbReference type="Proteomes" id="UP001060085">
    <property type="component" value="Linkage Group LG05"/>
</dbReference>
<accession>A0ACC0AR38</accession>
<keyword evidence="2" id="KW-1185">Reference proteome</keyword>
<comment type="caution">
    <text evidence="1">The sequence shown here is derived from an EMBL/GenBank/DDBJ whole genome shotgun (WGS) entry which is preliminary data.</text>
</comment>
<gene>
    <name evidence="1" type="ORF">M9H77_21947</name>
</gene>
<organism evidence="1 2">
    <name type="scientific">Catharanthus roseus</name>
    <name type="common">Madagascar periwinkle</name>
    <name type="synonym">Vinca rosea</name>
    <dbReference type="NCBI Taxonomy" id="4058"/>
    <lineage>
        <taxon>Eukaryota</taxon>
        <taxon>Viridiplantae</taxon>
        <taxon>Streptophyta</taxon>
        <taxon>Embryophyta</taxon>
        <taxon>Tracheophyta</taxon>
        <taxon>Spermatophyta</taxon>
        <taxon>Magnoliopsida</taxon>
        <taxon>eudicotyledons</taxon>
        <taxon>Gunneridae</taxon>
        <taxon>Pentapetalae</taxon>
        <taxon>asterids</taxon>
        <taxon>lamiids</taxon>
        <taxon>Gentianales</taxon>
        <taxon>Apocynaceae</taxon>
        <taxon>Rauvolfioideae</taxon>
        <taxon>Vinceae</taxon>
        <taxon>Catharanthinae</taxon>
        <taxon>Catharanthus</taxon>
    </lineage>
</organism>
<evidence type="ECO:0000313" key="2">
    <source>
        <dbReference type="Proteomes" id="UP001060085"/>
    </source>
</evidence>
<proteinExistence type="predicted"/>
<protein>
    <submittedName>
        <fullName evidence="1">Uncharacterized protein</fullName>
    </submittedName>
</protein>
<sequence length="195" mass="22126">MVGSLAKGFDNQGLGRNITFRVFEQKVKNLWHLNLGCEIIDMEQESSVVRFYCREDYIHVLEEGPWIVMGPGGSRFEILGNLDEDQEMKELAQVVPFRLGKYPTVATSFGRPSPAQENNKQLACFERSGPKEGCECKNPSSRPKPQREEVAKPDSKQKPEDHQRNPPDDLAEQEVPNDAEIIVSIDQRILILEDT</sequence>
<evidence type="ECO:0000313" key="1">
    <source>
        <dbReference type="EMBL" id="KAI5662624.1"/>
    </source>
</evidence>
<name>A0ACC0AR38_CATRO</name>
<dbReference type="EMBL" id="CM044705">
    <property type="protein sequence ID" value="KAI5662624.1"/>
    <property type="molecule type" value="Genomic_DNA"/>
</dbReference>
<reference evidence="2" key="1">
    <citation type="journal article" date="2023" name="Nat. Plants">
        <title>Single-cell RNA sequencing provides a high-resolution roadmap for understanding the multicellular compartmentation of specialized metabolism.</title>
        <authorList>
            <person name="Sun S."/>
            <person name="Shen X."/>
            <person name="Li Y."/>
            <person name="Li Y."/>
            <person name="Wang S."/>
            <person name="Li R."/>
            <person name="Zhang H."/>
            <person name="Shen G."/>
            <person name="Guo B."/>
            <person name="Wei J."/>
            <person name="Xu J."/>
            <person name="St-Pierre B."/>
            <person name="Chen S."/>
            <person name="Sun C."/>
        </authorList>
    </citation>
    <scope>NUCLEOTIDE SEQUENCE [LARGE SCALE GENOMIC DNA]</scope>
</reference>